<accession>A0ABV1FCI0</accession>
<evidence type="ECO:0000313" key="2">
    <source>
        <dbReference type="Proteomes" id="UP001490816"/>
    </source>
</evidence>
<comment type="caution">
    <text evidence="1">The sequence shown here is derived from an EMBL/GenBank/DDBJ whole genome shotgun (WGS) entry which is preliminary data.</text>
</comment>
<gene>
    <name evidence="1" type="ORF">WMO39_07945</name>
</gene>
<dbReference type="Proteomes" id="UP001490816">
    <property type="component" value="Unassembled WGS sequence"/>
</dbReference>
<dbReference type="EMBL" id="JBBMEZ010000020">
    <property type="protein sequence ID" value="MEQ2470258.1"/>
    <property type="molecule type" value="Genomic_DNA"/>
</dbReference>
<evidence type="ECO:0008006" key="3">
    <source>
        <dbReference type="Google" id="ProtNLM"/>
    </source>
</evidence>
<name>A0ABV1FCI0_9FIRM</name>
<dbReference type="RefSeq" id="WP_015523399.1">
    <property type="nucleotide sequence ID" value="NZ_JBBMEZ010000020.1"/>
</dbReference>
<reference evidence="1 2" key="1">
    <citation type="submission" date="2024-03" db="EMBL/GenBank/DDBJ databases">
        <title>Human intestinal bacterial collection.</title>
        <authorList>
            <person name="Pauvert C."/>
            <person name="Hitch T.C.A."/>
            <person name="Clavel T."/>
        </authorList>
    </citation>
    <scope>NUCLEOTIDE SEQUENCE [LARGE SCALE GENOMIC DNA]</scope>
    <source>
        <strain evidence="1 2">CLA-JM-H38</strain>
    </source>
</reference>
<evidence type="ECO:0000313" key="1">
    <source>
        <dbReference type="EMBL" id="MEQ2470258.1"/>
    </source>
</evidence>
<sequence length="229" mass="26785">MKKSVIFIVEGSTDKDALENILKKIYKGNKEIVFIITSGDITTNSCTTLDNICEKIYEFVLNKMKEYKLKKPNVWQIVHIFDMDGAYVDDSLIKLSSESKFVYTETDIFCSDVNRVVSRNNQKRTIMDKLLIQKDIKGISYKCYYFSCNLDHALYNKLNLTKDEKSDYAHEFTNFFSGRENLFINFLESDVVNGVPDSYIKSWEYIKNSPHSLERHTNLHLFFKDNPIL</sequence>
<keyword evidence="2" id="KW-1185">Reference proteome</keyword>
<proteinExistence type="predicted"/>
<protein>
    <recommendedName>
        <fullName evidence="3">DUF4276 family protein</fullName>
    </recommendedName>
</protein>
<organism evidence="1 2">
    <name type="scientific">Ruminococcoides intestinale</name>
    <dbReference type="NCBI Taxonomy" id="3133162"/>
    <lineage>
        <taxon>Bacteria</taxon>
        <taxon>Bacillati</taxon>
        <taxon>Bacillota</taxon>
        <taxon>Clostridia</taxon>
        <taxon>Eubacteriales</taxon>
        <taxon>Oscillospiraceae</taxon>
        <taxon>Ruminococcoides</taxon>
    </lineage>
</organism>